<gene>
    <name evidence="9" type="ORF">AWR27_15645</name>
</gene>
<feature type="compositionally biased region" description="Basic and acidic residues" evidence="5">
    <location>
        <begin position="755"/>
        <end position="777"/>
    </location>
</feature>
<protein>
    <submittedName>
        <fullName evidence="9">Uncharacterized protein</fullName>
    </submittedName>
</protein>
<dbReference type="Pfam" id="PF01433">
    <property type="entry name" value="Peptidase_M1"/>
    <property type="match status" value="1"/>
</dbReference>
<dbReference type="GO" id="GO:0140359">
    <property type="term" value="F:ABC-type transporter activity"/>
    <property type="evidence" value="ECO:0007669"/>
    <property type="project" value="InterPro"/>
</dbReference>
<dbReference type="STRING" id="1178516.AWR27_15645"/>
<dbReference type="KEGG" id="smon:AWR27_15645"/>
<evidence type="ECO:0000256" key="3">
    <source>
        <dbReference type="ARBA" id="ARBA00022989"/>
    </source>
</evidence>
<dbReference type="RefSeq" id="WP_077132061.1">
    <property type="nucleotide sequence ID" value="NZ_CP014263.1"/>
</dbReference>
<feature type="transmembrane region" description="Helical" evidence="6">
    <location>
        <begin position="244"/>
        <end position="262"/>
    </location>
</feature>
<name>A0A1P9WZ18_9BACT</name>
<evidence type="ECO:0000313" key="9">
    <source>
        <dbReference type="EMBL" id="AQG80631.1"/>
    </source>
</evidence>
<keyword evidence="3 6" id="KW-1133">Transmembrane helix</keyword>
<evidence type="ECO:0000256" key="2">
    <source>
        <dbReference type="ARBA" id="ARBA00022692"/>
    </source>
</evidence>
<dbReference type="GO" id="GO:0016020">
    <property type="term" value="C:membrane"/>
    <property type="evidence" value="ECO:0007669"/>
    <property type="project" value="UniProtKB-SubCell"/>
</dbReference>
<dbReference type="AlphaFoldDB" id="A0A1P9WZ18"/>
<dbReference type="GO" id="GO:0008237">
    <property type="term" value="F:metallopeptidase activity"/>
    <property type="evidence" value="ECO:0007669"/>
    <property type="project" value="InterPro"/>
</dbReference>
<feature type="transmembrane region" description="Helical" evidence="6">
    <location>
        <begin position="364"/>
        <end position="386"/>
    </location>
</feature>
<feature type="transmembrane region" description="Helical" evidence="6">
    <location>
        <begin position="321"/>
        <end position="344"/>
    </location>
</feature>
<dbReference type="InterPro" id="IPR027268">
    <property type="entry name" value="Peptidase_M4/M1_CTD_sf"/>
</dbReference>
<evidence type="ECO:0000259" key="7">
    <source>
        <dbReference type="Pfam" id="PF01433"/>
    </source>
</evidence>
<feature type="transmembrane region" description="Helical" evidence="6">
    <location>
        <begin position="101"/>
        <end position="126"/>
    </location>
</feature>
<dbReference type="InterPro" id="IPR013525">
    <property type="entry name" value="ABC2_TM"/>
</dbReference>
<evidence type="ECO:0000256" key="5">
    <source>
        <dbReference type="SAM" id="MobiDB-lite"/>
    </source>
</evidence>
<dbReference type="EMBL" id="CP014263">
    <property type="protein sequence ID" value="AQG80631.1"/>
    <property type="molecule type" value="Genomic_DNA"/>
</dbReference>
<evidence type="ECO:0000256" key="1">
    <source>
        <dbReference type="ARBA" id="ARBA00004141"/>
    </source>
</evidence>
<feature type="transmembrane region" description="Helical" evidence="6">
    <location>
        <begin position="451"/>
        <end position="471"/>
    </location>
</feature>
<evidence type="ECO:0000256" key="6">
    <source>
        <dbReference type="SAM" id="Phobius"/>
    </source>
</evidence>
<keyword evidence="4 6" id="KW-0472">Membrane</keyword>
<organism evidence="9 10">
    <name type="scientific">Spirosoma montaniterrae</name>
    <dbReference type="NCBI Taxonomy" id="1178516"/>
    <lineage>
        <taxon>Bacteria</taxon>
        <taxon>Pseudomonadati</taxon>
        <taxon>Bacteroidota</taxon>
        <taxon>Cytophagia</taxon>
        <taxon>Cytophagales</taxon>
        <taxon>Cytophagaceae</taxon>
        <taxon>Spirosoma</taxon>
    </lineage>
</organism>
<feature type="domain" description="ABC-2 type transporter transmembrane" evidence="8">
    <location>
        <begin position="49"/>
        <end position="192"/>
    </location>
</feature>
<dbReference type="InterPro" id="IPR014782">
    <property type="entry name" value="Peptidase_M1_dom"/>
</dbReference>
<dbReference type="Gene3D" id="1.10.390.10">
    <property type="entry name" value="Neutral Protease Domain 2"/>
    <property type="match status" value="1"/>
</dbReference>
<sequence length="1209" mass="136511">MLLEILRFEWAYRRGRPATYIYFGLLFLIAFLSRATDVIQLSAGGQLKQNASLGTATSMVVLLFVFGTFIISAVMGVAIVRDNENNTESLFFTTPVRKADYLFGRFLGSFLILLLILTGMPLGMWIADLMPWRDADRMLPVRPIIYWQPFLTLAVPHAFIMSVIFFSVGALSRRMVVIFTQGLFFLILYFSGQALLSQIDNRDVAARLDIFGIRALSELTRYWPVAEQNYRLVPMEGILLENRLIWLAVALALLAITYRIFAFRVMNTGTGKLGFLTRKQAANTEALPVPPALTLPRVHQQFNWTARFTVFRRMVAFYARVVYRDMPFIALAISGFALLVFTLYQETQVDTPQLPLTSEIVNVITSNIFSIIVLLIGVMYAGELVWRERAIRLAQIQDAMPLPTGLTYLAQFVAVLLVMASLFIGAVGIGMLAQLAQGYVQIEPSLYAKEVATTMLSLSITIGLAFAVQLLLNNKFAGHAVIILVLFGWDQLRKVGLEHPLTQFDSGGTGAYSDLNGYLNPIGGYLWLKTYWLAFVGLLLVAGLLLSVRGTEESINIRGQQARRRLTRPFAIALGAVAVLLLSSGAVVYYNTSVLNRFETESEQEAWSVEFEKVLKPYAREPQPKITGVSLDVDLFPSQRGFSATGTYKLQNRTKQPVKAIYVQLYPSDDLHLTRLTFSKPGRLDSTYAGRFWFRLYTLAQPLQPGDSLQMTFAERYTTRGFTADGASSSIIPNGTFIDQQYFPTLGYEDRYELADDDKRKENNLPEKERLPARNDPKGLVQGALGDDADEVDFAITVSTEADQTAVAPGYLQRTWEKPGPDGQPRRYFSYRMDRPIANFYAIVSARFAIRKELYKPKAGNPVSLEIYYHPAHAENLDRMMRGMKASLDYYSANFGPYQHRQLRLLEFPRYRGFAQSFANTVPFAEGMGFTQKISDEPDKIDYAFYVTCHETAHQWWGHQVESANVQGGTLLIEALSQYSALMVMKQAYPKEMMQKFLKNELNDYLSGRSFERKKERPLATVENQQYIHYNKGSLAMFALQDYVGEANVNRALRSFRDKWNLDQLAQNGRYPTSADLIAEFRAVTPDSLQSVITDMFETITLFENKVDKVTTKPAGKAYDVTLTVSAAKFRADSLGNETPVKLNDLIYIGVYGEGKNDQDKLLFYRKYRLTKPKETITVRVNEKPTRAGIDPLNLLVDRNSGDNVKTVE</sequence>
<evidence type="ECO:0000256" key="4">
    <source>
        <dbReference type="ARBA" id="ARBA00023136"/>
    </source>
</evidence>
<evidence type="ECO:0000313" key="10">
    <source>
        <dbReference type="Proteomes" id="UP000187941"/>
    </source>
</evidence>
<feature type="domain" description="Peptidase M1 membrane alanine aminopeptidase" evidence="7">
    <location>
        <begin position="897"/>
        <end position="1063"/>
    </location>
</feature>
<dbReference type="GO" id="GO:0008270">
    <property type="term" value="F:zinc ion binding"/>
    <property type="evidence" value="ECO:0007669"/>
    <property type="project" value="InterPro"/>
</dbReference>
<keyword evidence="10" id="KW-1185">Reference proteome</keyword>
<feature type="transmembrane region" description="Helical" evidence="6">
    <location>
        <begin position="175"/>
        <end position="196"/>
    </location>
</feature>
<comment type="subcellular location">
    <subcellularLocation>
        <location evidence="1">Membrane</location>
        <topology evidence="1">Multi-pass membrane protein</topology>
    </subcellularLocation>
</comment>
<feature type="transmembrane region" description="Helical" evidence="6">
    <location>
        <begin position="20"/>
        <end position="39"/>
    </location>
</feature>
<dbReference type="Proteomes" id="UP000187941">
    <property type="component" value="Chromosome"/>
</dbReference>
<feature type="transmembrane region" description="Helical" evidence="6">
    <location>
        <begin position="476"/>
        <end position="492"/>
    </location>
</feature>
<feature type="region of interest" description="Disordered" evidence="5">
    <location>
        <begin position="755"/>
        <end position="779"/>
    </location>
</feature>
<feature type="transmembrane region" description="Helical" evidence="6">
    <location>
        <begin position="406"/>
        <end position="431"/>
    </location>
</feature>
<evidence type="ECO:0000259" key="8">
    <source>
        <dbReference type="Pfam" id="PF12698"/>
    </source>
</evidence>
<feature type="transmembrane region" description="Helical" evidence="6">
    <location>
        <begin position="146"/>
        <end position="168"/>
    </location>
</feature>
<feature type="transmembrane region" description="Helical" evidence="6">
    <location>
        <begin position="530"/>
        <end position="548"/>
    </location>
</feature>
<reference evidence="9 10" key="1">
    <citation type="submission" date="2016-01" db="EMBL/GenBank/DDBJ databases">
        <authorList>
            <person name="Oliw E.H."/>
        </authorList>
    </citation>
    <scope>NUCLEOTIDE SEQUENCE [LARGE SCALE GENOMIC DNA]</scope>
    <source>
        <strain evidence="9 10">DY10</strain>
    </source>
</reference>
<dbReference type="SUPFAM" id="SSF55486">
    <property type="entry name" value="Metalloproteases ('zincins'), catalytic domain"/>
    <property type="match status" value="1"/>
</dbReference>
<dbReference type="OrthoDB" id="100605at2"/>
<feature type="transmembrane region" description="Helical" evidence="6">
    <location>
        <begin position="569"/>
        <end position="590"/>
    </location>
</feature>
<dbReference type="Pfam" id="PF12698">
    <property type="entry name" value="ABC2_membrane_3"/>
    <property type="match status" value="1"/>
</dbReference>
<proteinExistence type="predicted"/>
<feature type="transmembrane region" description="Helical" evidence="6">
    <location>
        <begin position="59"/>
        <end position="80"/>
    </location>
</feature>
<accession>A0A1P9WZ18</accession>
<keyword evidence="2 6" id="KW-0812">Transmembrane</keyword>